<evidence type="ECO:0008006" key="3">
    <source>
        <dbReference type="Google" id="ProtNLM"/>
    </source>
</evidence>
<evidence type="ECO:0000313" key="1">
    <source>
        <dbReference type="EMBL" id="AWM31793.1"/>
    </source>
</evidence>
<dbReference type="SUPFAM" id="SSF51556">
    <property type="entry name" value="Metallo-dependent hydrolases"/>
    <property type="match status" value="1"/>
</dbReference>
<evidence type="ECO:0000313" key="2">
    <source>
        <dbReference type="Proteomes" id="UP000245999"/>
    </source>
</evidence>
<gene>
    <name evidence="1" type="ORF">DDQ68_02730</name>
</gene>
<protein>
    <recommendedName>
        <fullName evidence="3">Amidohydrolase-related domain-containing protein</fullName>
    </recommendedName>
</protein>
<dbReference type="Gene3D" id="3.20.20.140">
    <property type="entry name" value="Metal-dependent hydrolases"/>
    <property type="match status" value="1"/>
</dbReference>
<dbReference type="RefSeq" id="WP_109654603.1">
    <property type="nucleotide sequence ID" value="NZ_CP029145.1"/>
</dbReference>
<dbReference type="KEGG" id="hnv:DDQ68_02730"/>
<dbReference type="AlphaFoldDB" id="A0A2Z3GE84"/>
<organism evidence="1 2">
    <name type="scientific">Hymenobacter nivis</name>
    <dbReference type="NCBI Taxonomy" id="1850093"/>
    <lineage>
        <taxon>Bacteria</taxon>
        <taxon>Pseudomonadati</taxon>
        <taxon>Bacteroidota</taxon>
        <taxon>Cytophagia</taxon>
        <taxon>Cytophagales</taxon>
        <taxon>Hymenobacteraceae</taxon>
        <taxon>Hymenobacter</taxon>
    </lineage>
</organism>
<dbReference type="EMBL" id="CP029145">
    <property type="protein sequence ID" value="AWM31793.1"/>
    <property type="molecule type" value="Genomic_DNA"/>
</dbReference>
<sequence length="81" mass="8839">MGQQTAQTLRNHAYLTTRGIFTRSLLDAALATFGSDRILFSADYPYVPNAPSRAFLNGLQIAPADSDKLAYGDADMMLKLV</sequence>
<dbReference type="InterPro" id="IPR032466">
    <property type="entry name" value="Metal_Hydrolase"/>
</dbReference>
<reference evidence="2" key="1">
    <citation type="submission" date="2018-04" db="EMBL/GenBank/DDBJ databases">
        <title>Complete genome of Antarctic heterotrophic bacterium Hymenobacter nivis.</title>
        <authorList>
            <person name="Terashima M."/>
        </authorList>
    </citation>
    <scope>NUCLEOTIDE SEQUENCE [LARGE SCALE GENOMIC DNA]</scope>
    <source>
        <strain evidence="2">NBRC 111535</strain>
    </source>
</reference>
<keyword evidence="2" id="KW-1185">Reference proteome</keyword>
<accession>A0A2Z3GE84</accession>
<dbReference type="OrthoDB" id="9777673at2"/>
<name>A0A2Z3GE84_9BACT</name>
<proteinExistence type="predicted"/>
<dbReference type="Proteomes" id="UP000245999">
    <property type="component" value="Chromosome"/>
</dbReference>